<accession>A0ABT5E5S4</accession>
<dbReference type="Proteomes" id="UP001221686">
    <property type="component" value="Unassembled WGS sequence"/>
</dbReference>
<proteinExistence type="predicted"/>
<protein>
    <submittedName>
        <fullName evidence="1">Uncharacterized protein</fullName>
    </submittedName>
</protein>
<dbReference type="EMBL" id="JAQNDL010000003">
    <property type="protein sequence ID" value="MDC0720793.1"/>
    <property type="molecule type" value="Genomic_DNA"/>
</dbReference>
<reference evidence="1 2" key="1">
    <citation type="submission" date="2022-11" db="EMBL/GenBank/DDBJ databases">
        <title>Minimal conservation of predation-associated metabolite biosynthetic gene clusters underscores biosynthetic potential of Myxococcota including descriptions for ten novel species: Archangium lansinium sp. nov., Myxococcus landrumus sp. nov., Nannocystis bai.</title>
        <authorList>
            <person name="Ahearne A."/>
            <person name="Stevens C."/>
            <person name="Dowd S."/>
        </authorList>
    </citation>
    <scope>NUCLEOTIDE SEQUENCE [LARGE SCALE GENOMIC DNA]</scope>
    <source>
        <strain evidence="1 2">BB15-2</strain>
    </source>
</reference>
<keyword evidence="2" id="KW-1185">Reference proteome</keyword>
<comment type="caution">
    <text evidence="1">The sequence shown here is derived from an EMBL/GenBank/DDBJ whole genome shotgun (WGS) entry which is preliminary data.</text>
</comment>
<dbReference type="RefSeq" id="WP_272089302.1">
    <property type="nucleotide sequence ID" value="NZ_JAQNDL010000003.1"/>
</dbReference>
<evidence type="ECO:0000313" key="1">
    <source>
        <dbReference type="EMBL" id="MDC0720793.1"/>
    </source>
</evidence>
<gene>
    <name evidence="1" type="ORF">POL25_28070</name>
</gene>
<sequence>MVDGITPERVREIVAMADQPVLRNLLITRGYHRLTLAMAQLLGQGDFAWPIFAVWASKQAGQFIREEELGAGVSAILAARLPGLPVGVAVGAPVRRALAQVARHVGGGNTIVFAELGEAFAAFSAAFAEPAARTEERLADVVGRFSEGPSLPDVVTLAADGALERQPQGGQTMLREALHYYFMALHERSPAIRAELVLLANGLCGLHEQTRLQPYIAGALSAPLTDLQGVVEGPVAAALGVVVRRAATELMMTMALPGQVLRLGFDLPAPPGQPLWPDGLARLEHPRLVQLTEELGAYEARERRLGLADRVEDWLGFGGPEAQGSGADDWSQLGDRMRYIFEYFRSRQRDASLLAPPFSAAQEQDMLAGRVPAGPL</sequence>
<evidence type="ECO:0000313" key="2">
    <source>
        <dbReference type="Proteomes" id="UP001221686"/>
    </source>
</evidence>
<name>A0ABT5E5S4_9BACT</name>
<organism evidence="1 2">
    <name type="scientific">Nannocystis bainbridge</name>
    <dbReference type="NCBI Taxonomy" id="2995303"/>
    <lineage>
        <taxon>Bacteria</taxon>
        <taxon>Pseudomonadati</taxon>
        <taxon>Myxococcota</taxon>
        <taxon>Polyangia</taxon>
        <taxon>Nannocystales</taxon>
        <taxon>Nannocystaceae</taxon>
        <taxon>Nannocystis</taxon>
    </lineage>
</organism>